<dbReference type="EMBL" id="CP015102">
    <property type="protein sequence ID" value="ASJ06032.1"/>
    <property type="molecule type" value="Genomic_DNA"/>
</dbReference>
<dbReference type="OrthoDB" id="99025at2157"/>
<dbReference type="RefSeq" id="WP_088853294.1">
    <property type="nucleotide sequence ID" value="NZ_CP015102.1"/>
</dbReference>
<sequence length="236" mass="25580">MRKFIFALLAVTLLVTVAGCENPDTNVSTEKTLTINEVTVHYSGDVSLSQAKAVLNFVRDNFQINGETDVYVSKSGDSYTVTVTTPYESAGDIDKETAFYVKIMASKMSQDVFNGAKVTLKLLNGDEEEIFSAESKYAYIESNGITVWYAGVSEDDAQKVLDYAVSVAGSGPWDIFIDGSNPYTIGAMSSFNSADEIGDAESIYQEMAADLSERLGGNLVLRVLNPSGEEIARFTS</sequence>
<evidence type="ECO:0000313" key="2">
    <source>
        <dbReference type="Proteomes" id="UP000197418"/>
    </source>
</evidence>
<dbReference type="GeneID" id="33314830"/>
<name>A0A218P5H9_9EURY</name>
<dbReference type="Proteomes" id="UP000197418">
    <property type="component" value="Chromosome"/>
</dbReference>
<accession>A0A218P5H9</accession>
<dbReference type="AlphaFoldDB" id="A0A218P5H9"/>
<proteinExistence type="predicted"/>
<reference evidence="1 2" key="1">
    <citation type="submission" date="2016-04" db="EMBL/GenBank/DDBJ databases">
        <title>Complete genome sequence of Thermococcus pacificus type strain P4.</title>
        <authorList>
            <person name="Oger P.M."/>
        </authorList>
    </citation>
    <scope>NUCLEOTIDE SEQUENCE [LARGE SCALE GENOMIC DNA]</scope>
    <source>
        <strain evidence="1 2">P-4</strain>
    </source>
</reference>
<organism evidence="1 2">
    <name type="scientific">Thermococcus pacificus</name>
    <dbReference type="NCBI Taxonomy" id="71998"/>
    <lineage>
        <taxon>Archaea</taxon>
        <taxon>Methanobacteriati</taxon>
        <taxon>Methanobacteriota</taxon>
        <taxon>Thermococci</taxon>
        <taxon>Thermococcales</taxon>
        <taxon>Thermococcaceae</taxon>
        <taxon>Thermococcus</taxon>
    </lineage>
</organism>
<dbReference type="KEGG" id="tpaf:A3L08_01130"/>
<gene>
    <name evidence="1" type="ORF">A3L08_01130</name>
</gene>
<keyword evidence="2" id="KW-1185">Reference proteome</keyword>
<evidence type="ECO:0000313" key="1">
    <source>
        <dbReference type="EMBL" id="ASJ06032.1"/>
    </source>
</evidence>
<dbReference type="PROSITE" id="PS51257">
    <property type="entry name" value="PROKAR_LIPOPROTEIN"/>
    <property type="match status" value="1"/>
</dbReference>
<protein>
    <submittedName>
        <fullName evidence="1">Uncharacterized protein</fullName>
    </submittedName>
</protein>